<proteinExistence type="predicted"/>
<organism evidence="2 3">
    <name type="scientific">Pedobacter cryotolerans</name>
    <dbReference type="NCBI Taxonomy" id="2571270"/>
    <lineage>
        <taxon>Bacteria</taxon>
        <taxon>Pseudomonadati</taxon>
        <taxon>Bacteroidota</taxon>
        <taxon>Sphingobacteriia</taxon>
        <taxon>Sphingobacteriales</taxon>
        <taxon>Sphingobacteriaceae</taxon>
        <taxon>Pedobacter</taxon>
    </lineage>
</organism>
<keyword evidence="3" id="KW-1185">Reference proteome</keyword>
<reference evidence="2 3" key="1">
    <citation type="submission" date="2019-04" db="EMBL/GenBank/DDBJ databases">
        <title>Pedobacter sp. AR-2-6 sp. nov., isolated from Arctic soil.</title>
        <authorList>
            <person name="Dahal R.H."/>
            <person name="Kim D.-U."/>
        </authorList>
    </citation>
    <scope>NUCLEOTIDE SEQUENCE [LARGE SCALE GENOMIC DNA]</scope>
    <source>
        <strain evidence="2 3">AR-2-6</strain>
    </source>
</reference>
<protein>
    <submittedName>
        <fullName evidence="2">RES domain-containing protein</fullName>
    </submittedName>
</protein>
<evidence type="ECO:0000313" key="3">
    <source>
        <dbReference type="Proteomes" id="UP000310477"/>
    </source>
</evidence>
<feature type="domain" description="RES" evidence="1">
    <location>
        <begin position="14"/>
        <end position="134"/>
    </location>
</feature>
<accession>A0A4U1C521</accession>
<dbReference type="RefSeq" id="WP_136877679.1">
    <property type="nucleotide sequence ID" value="NZ_SWBO01000008.1"/>
</dbReference>
<comment type="caution">
    <text evidence="2">The sequence shown here is derived from an EMBL/GenBank/DDBJ whole genome shotgun (WGS) entry which is preliminary data.</text>
</comment>
<dbReference type="SMART" id="SM00953">
    <property type="entry name" value="RES"/>
    <property type="match status" value="1"/>
</dbReference>
<evidence type="ECO:0000259" key="1">
    <source>
        <dbReference type="SMART" id="SM00953"/>
    </source>
</evidence>
<dbReference type="AlphaFoldDB" id="A0A4U1C521"/>
<evidence type="ECO:0000313" key="2">
    <source>
        <dbReference type="EMBL" id="TKB98400.1"/>
    </source>
</evidence>
<dbReference type="OrthoDB" id="9789501at2"/>
<name>A0A4U1C521_9SPHI</name>
<sequence>MIVYRIADKKYINDREGIGAKLFGGRWNEINVPCLYTSEHISLAFLEKFIYAKGAESMLNLALLKIEVPNDLIFEVDVKKLKKDWADDIEYSQWLGQQLLADLSVLAFKVPSSIIEPEFNVVINVNATKLSSVIFHEVVDFTTEHRLINLLSS</sequence>
<dbReference type="Proteomes" id="UP000310477">
    <property type="component" value="Unassembled WGS sequence"/>
</dbReference>
<dbReference type="EMBL" id="SWBO01000008">
    <property type="protein sequence ID" value="TKB98400.1"/>
    <property type="molecule type" value="Genomic_DNA"/>
</dbReference>
<dbReference type="Pfam" id="PF08808">
    <property type="entry name" value="RES"/>
    <property type="match status" value="1"/>
</dbReference>
<dbReference type="InterPro" id="IPR014914">
    <property type="entry name" value="RES_dom"/>
</dbReference>
<gene>
    <name evidence="2" type="ORF">FA045_13855</name>
</gene>